<evidence type="ECO:0000313" key="1">
    <source>
        <dbReference type="EMBL" id="KZO94618.1"/>
    </source>
</evidence>
<reference evidence="1 2" key="1">
    <citation type="journal article" date="2016" name="Mol. Biol. Evol.">
        <title>Comparative Genomics of Early-Diverging Mushroom-Forming Fungi Provides Insights into the Origins of Lignocellulose Decay Capabilities.</title>
        <authorList>
            <person name="Nagy L.G."/>
            <person name="Riley R."/>
            <person name="Tritt A."/>
            <person name="Adam C."/>
            <person name="Daum C."/>
            <person name="Floudas D."/>
            <person name="Sun H."/>
            <person name="Yadav J.S."/>
            <person name="Pangilinan J."/>
            <person name="Larsson K.H."/>
            <person name="Matsuura K."/>
            <person name="Barry K."/>
            <person name="Labutti K."/>
            <person name="Kuo R."/>
            <person name="Ohm R.A."/>
            <person name="Bhattacharya S.S."/>
            <person name="Shirouzu T."/>
            <person name="Yoshinaga Y."/>
            <person name="Martin F.M."/>
            <person name="Grigoriev I.V."/>
            <person name="Hibbett D.S."/>
        </authorList>
    </citation>
    <scope>NUCLEOTIDE SEQUENCE [LARGE SCALE GENOMIC DNA]</scope>
    <source>
        <strain evidence="1 2">TUFC12733</strain>
    </source>
</reference>
<protein>
    <submittedName>
        <fullName evidence="1">Uncharacterized protein</fullName>
    </submittedName>
</protein>
<gene>
    <name evidence="1" type="ORF">CALVIDRAFT_195466</name>
</gene>
<dbReference type="EMBL" id="KV417293">
    <property type="protein sequence ID" value="KZO94618.1"/>
    <property type="molecule type" value="Genomic_DNA"/>
</dbReference>
<keyword evidence="2" id="KW-1185">Reference proteome</keyword>
<organism evidence="1 2">
    <name type="scientific">Calocera viscosa (strain TUFC12733)</name>
    <dbReference type="NCBI Taxonomy" id="1330018"/>
    <lineage>
        <taxon>Eukaryota</taxon>
        <taxon>Fungi</taxon>
        <taxon>Dikarya</taxon>
        <taxon>Basidiomycota</taxon>
        <taxon>Agaricomycotina</taxon>
        <taxon>Dacrymycetes</taxon>
        <taxon>Dacrymycetales</taxon>
        <taxon>Dacrymycetaceae</taxon>
        <taxon>Calocera</taxon>
    </lineage>
</organism>
<dbReference type="Proteomes" id="UP000076738">
    <property type="component" value="Unassembled WGS sequence"/>
</dbReference>
<name>A0A167KG69_CALVF</name>
<sequence length="188" mass="22137">MCTSHHPSNIVEHPLLSTMPDISQLEPFALYVIVSRWTMDLWEEAIQWDIAHYNPAVGLRLFREREDEGGGWQFRLDFDPDDDDMDHMGRAVVIMKIGVPDLHWPSRLSFRIQHVKENWRDGTRPFMDGFLFREAFAVAHDKDMVRLVLTLYMKNYMLARLRLEQAVTLAIQEDRQPPVCAWIDAVDW</sequence>
<evidence type="ECO:0000313" key="2">
    <source>
        <dbReference type="Proteomes" id="UP000076738"/>
    </source>
</evidence>
<dbReference type="AlphaFoldDB" id="A0A167KG69"/>
<accession>A0A167KG69</accession>
<proteinExistence type="predicted"/>